<organism evidence="4 5">
    <name type="scientific">Sphingosinicella rhizophila</name>
    <dbReference type="NCBI Taxonomy" id="3050082"/>
    <lineage>
        <taxon>Bacteria</taxon>
        <taxon>Pseudomonadati</taxon>
        <taxon>Pseudomonadota</taxon>
        <taxon>Alphaproteobacteria</taxon>
        <taxon>Sphingomonadales</taxon>
        <taxon>Sphingosinicellaceae</taxon>
        <taxon>Sphingosinicella</taxon>
    </lineage>
</organism>
<keyword evidence="5" id="KW-1185">Reference proteome</keyword>
<name>A0ABU3Q9Q5_9SPHN</name>
<feature type="domain" description="FecR N-terminal" evidence="3">
    <location>
        <begin position="11"/>
        <end position="52"/>
    </location>
</feature>
<evidence type="ECO:0000313" key="4">
    <source>
        <dbReference type="EMBL" id="MDT9600106.1"/>
    </source>
</evidence>
<dbReference type="Proteomes" id="UP001259572">
    <property type="component" value="Unassembled WGS sequence"/>
</dbReference>
<dbReference type="RefSeq" id="WP_315727205.1">
    <property type="nucleotide sequence ID" value="NZ_JAVUPU010000007.1"/>
</dbReference>
<proteinExistence type="predicted"/>
<evidence type="ECO:0000256" key="1">
    <source>
        <dbReference type="SAM" id="Phobius"/>
    </source>
</evidence>
<gene>
    <name evidence="4" type="ORF">RQX22_14190</name>
</gene>
<feature type="transmembrane region" description="Helical" evidence="1">
    <location>
        <begin position="78"/>
        <end position="99"/>
    </location>
</feature>
<evidence type="ECO:0000259" key="3">
    <source>
        <dbReference type="Pfam" id="PF16220"/>
    </source>
</evidence>
<evidence type="ECO:0000313" key="5">
    <source>
        <dbReference type="Proteomes" id="UP001259572"/>
    </source>
</evidence>
<protein>
    <submittedName>
        <fullName evidence="4">FecR domain-containing protein</fullName>
    </submittedName>
</protein>
<keyword evidence="1" id="KW-0812">Transmembrane</keyword>
<accession>A0ABU3Q9Q5</accession>
<sequence length="323" mass="34472">MTRQSAARIEDQAALWVARMDGDHWDEGLAAELDAWLVADPRHDGALLQAQAAWAMLRPIEATAEADPGDAPRISRRWFVGGAGAAIAASLAGGLALWLPGTTYRTDVGEIRRVPLADGSTAAINTASEVEIAFDATSRRVSIEEGEAWFQVAKEPARPFLVEAGRIRVRAVGTAFSVRRREGGADVLVTEGVVEAWTDGADGQAIRIEAGARAFIADNAAVQRAPAEASSVDRALAWRSGKIDLVGQPLSEAVAEFNRYNRRKLQLADPALAGEQFDGVFRTDDPAGFARMIETSLQVPVDLSNPDAIRIGKPSGRTGVPRG</sequence>
<feature type="domain" description="FecR protein" evidence="2">
    <location>
        <begin position="103"/>
        <end position="195"/>
    </location>
</feature>
<dbReference type="Gene3D" id="2.60.120.1440">
    <property type="match status" value="1"/>
</dbReference>
<dbReference type="Pfam" id="PF04773">
    <property type="entry name" value="FecR"/>
    <property type="match status" value="1"/>
</dbReference>
<dbReference type="EMBL" id="JAVUPU010000007">
    <property type="protein sequence ID" value="MDT9600106.1"/>
    <property type="molecule type" value="Genomic_DNA"/>
</dbReference>
<dbReference type="Pfam" id="PF16220">
    <property type="entry name" value="DUF4880"/>
    <property type="match status" value="1"/>
</dbReference>
<dbReference type="PIRSF" id="PIRSF018266">
    <property type="entry name" value="FecR"/>
    <property type="match status" value="1"/>
</dbReference>
<keyword evidence="1" id="KW-0472">Membrane</keyword>
<keyword evidence="1" id="KW-1133">Transmembrane helix</keyword>
<dbReference type="InterPro" id="IPR006860">
    <property type="entry name" value="FecR"/>
</dbReference>
<evidence type="ECO:0000259" key="2">
    <source>
        <dbReference type="Pfam" id="PF04773"/>
    </source>
</evidence>
<dbReference type="PANTHER" id="PTHR30273:SF2">
    <property type="entry name" value="PROTEIN FECR"/>
    <property type="match status" value="1"/>
</dbReference>
<comment type="caution">
    <text evidence="4">The sequence shown here is derived from an EMBL/GenBank/DDBJ whole genome shotgun (WGS) entry which is preliminary data.</text>
</comment>
<dbReference type="InterPro" id="IPR032623">
    <property type="entry name" value="FecR_N"/>
</dbReference>
<dbReference type="PANTHER" id="PTHR30273">
    <property type="entry name" value="PERIPLASMIC SIGNAL SENSOR AND SIGMA FACTOR ACTIVATOR FECR-RELATED"/>
    <property type="match status" value="1"/>
</dbReference>
<reference evidence="4 5" key="1">
    <citation type="submission" date="2023-05" db="EMBL/GenBank/DDBJ databases">
        <authorList>
            <person name="Guo Y."/>
        </authorList>
    </citation>
    <scope>NUCLEOTIDE SEQUENCE [LARGE SCALE GENOMIC DNA]</scope>
    <source>
        <strain evidence="4 5">GR2756</strain>
    </source>
</reference>
<dbReference type="InterPro" id="IPR012373">
    <property type="entry name" value="Ferrdict_sens_TM"/>
</dbReference>